<evidence type="ECO:0000313" key="1">
    <source>
        <dbReference type="EMBL" id="RWA06063.1"/>
    </source>
</evidence>
<sequence length="246" mass="26317">MSSKLFAVIAGAGTGTGRAAALRFSKAYPVVLMARKPGSYQDTVSEINQAGGKAVGISADVTDTQSMGHAFDAIKKELPDFKLAAAVYNVASGYMIKPFLELKPEDLDSSLSGSARGLFNFAQKTIPLLLDAVPESEHSPTLLITGATASLRGSAKFGALAAGMFARRGLAQSLAREFHPQGVHIAHSIIDGLIDVPRTKAYATNDGVEDGKLKPEAIAESYWYLHTQPRSAFTQELDLRPYVERF</sequence>
<dbReference type="STRING" id="363999.A0A439CV64"/>
<dbReference type="Proteomes" id="UP000286045">
    <property type="component" value="Unassembled WGS sequence"/>
</dbReference>
<dbReference type="PANTHER" id="PTHR43431:SF7">
    <property type="entry name" value="OXIDOREDUCTASE, SHORT CHAIN DEHYDROGENASE_REDUCTASE FAMILY (AFU_ORTHOLOGUE AFUA_5G14000)"/>
    <property type="match status" value="1"/>
</dbReference>
<comment type="caution">
    <text evidence="1">The sequence shown here is derived from an EMBL/GenBank/DDBJ whole genome shotgun (WGS) entry which is preliminary data.</text>
</comment>
<dbReference type="SUPFAM" id="SSF51735">
    <property type="entry name" value="NAD(P)-binding Rossmann-fold domains"/>
    <property type="match status" value="1"/>
</dbReference>
<dbReference type="AlphaFoldDB" id="A0A439CV64"/>
<evidence type="ECO:0000313" key="2">
    <source>
        <dbReference type="Proteomes" id="UP000286045"/>
    </source>
</evidence>
<proteinExistence type="predicted"/>
<gene>
    <name evidence="1" type="ORF">EKO27_g9048</name>
</gene>
<dbReference type="Pfam" id="PF00106">
    <property type="entry name" value="adh_short"/>
    <property type="match status" value="1"/>
</dbReference>
<dbReference type="Gene3D" id="3.40.50.720">
    <property type="entry name" value="NAD(P)-binding Rossmann-like Domain"/>
    <property type="match status" value="1"/>
</dbReference>
<dbReference type="PANTHER" id="PTHR43431">
    <property type="entry name" value="OXIDOREDUCTASE, SHORT CHAIN DEHYDROGENASE/REDUCTASE FAMILY (AFU_ORTHOLOGUE AFUA_5G14000)"/>
    <property type="match status" value="1"/>
</dbReference>
<dbReference type="EMBL" id="RYZI01000372">
    <property type="protein sequence ID" value="RWA06063.1"/>
    <property type="molecule type" value="Genomic_DNA"/>
</dbReference>
<reference evidence="1 2" key="1">
    <citation type="submission" date="2018-12" db="EMBL/GenBank/DDBJ databases">
        <title>Draft genome sequence of Xylaria grammica IHI A82.</title>
        <authorList>
            <person name="Buettner E."/>
            <person name="Kellner H."/>
        </authorList>
    </citation>
    <scope>NUCLEOTIDE SEQUENCE [LARGE SCALE GENOMIC DNA]</scope>
    <source>
        <strain evidence="1 2">IHI A82</strain>
    </source>
</reference>
<organism evidence="1 2">
    <name type="scientific">Xylaria grammica</name>
    <dbReference type="NCBI Taxonomy" id="363999"/>
    <lineage>
        <taxon>Eukaryota</taxon>
        <taxon>Fungi</taxon>
        <taxon>Dikarya</taxon>
        <taxon>Ascomycota</taxon>
        <taxon>Pezizomycotina</taxon>
        <taxon>Sordariomycetes</taxon>
        <taxon>Xylariomycetidae</taxon>
        <taxon>Xylariales</taxon>
        <taxon>Xylariaceae</taxon>
        <taxon>Xylaria</taxon>
    </lineage>
</organism>
<dbReference type="InterPro" id="IPR002347">
    <property type="entry name" value="SDR_fam"/>
</dbReference>
<name>A0A439CV64_9PEZI</name>
<keyword evidence="2" id="KW-1185">Reference proteome</keyword>
<dbReference type="InterPro" id="IPR036291">
    <property type="entry name" value="NAD(P)-bd_dom_sf"/>
</dbReference>
<accession>A0A439CV64</accession>
<protein>
    <submittedName>
        <fullName evidence="1">Uncharacterized protein</fullName>
    </submittedName>
</protein>